<organism evidence="2 3">
    <name type="scientific">Naegleria lovaniensis</name>
    <name type="common">Amoeba</name>
    <dbReference type="NCBI Taxonomy" id="51637"/>
    <lineage>
        <taxon>Eukaryota</taxon>
        <taxon>Discoba</taxon>
        <taxon>Heterolobosea</taxon>
        <taxon>Tetramitia</taxon>
        <taxon>Eutetramitia</taxon>
        <taxon>Vahlkampfiidae</taxon>
        <taxon>Naegleria</taxon>
    </lineage>
</organism>
<gene>
    <name evidence="2" type="ORF">C9374_010397</name>
</gene>
<keyword evidence="3" id="KW-1185">Reference proteome</keyword>
<feature type="transmembrane region" description="Helical" evidence="1">
    <location>
        <begin position="609"/>
        <end position="634"/>
    </location>
</feature>
<evidence type="ECO:0000313" key="3">
    <source>
        <dbReference type="Proteomes" id="UP000816034"/>
    </source>
</evidence>
<dbReference type="EMBL" id="PYSW02000042">
    <property type="protein sequence ID" value="KAG2374820.1"/>
    <property type="molecule type" value="Genomic_DNA"/>
</dbReference>
<dbReference type="Proteomes" id="UP000816034">
    <property type="component" value="Unassembled WGS sequence"/>
</dbReference>
<dbReference type="RefSeq" id="XP_044543994.1">
    <property type="nucleotide sequence ID" value="XM_044685936.1"/>
</dbReference>
<proteinExistence type="predicted"/>
<keyword evidence="1" id="KW-0472">Membrane</keyword>
<evidence type="ECO:0000256" key="1">
    <source>
        <dbReference type="SAM" id="Phobius"/>
    </source>
</evidence>
<dbReference type="AlphaFoldDB" id="A0AA88GBZ8"/>
<keyword evidence="1" id="KW-0812">Transmembrane</keyword>
<sequence length="651" mass="73039">MNSLIGSSAITSSSSVVMNHRRLIMTTTILSVWIMLLGSFFMSSTASAQEQHPCSSSNVTLLHWNGTDASFLNGIYPIYFPQLPTLQFLIDVDGAAQPLPNSDPSMNDTFKGTTFAMMYHVVKNQEDRHFYKSVYMMNSKLGSSKIQKLMDCNINVTKAGIPYCDRVIMLPNTVVNQNSKRQHFLWSIIAGRQYGDQNTELGSKAVPYLYITDVTNYALQPDTPDAATNFPILINNFAKDPVYSSKSGNSIGFETFASANAVTSDIFYKPILMLDIMNPVSNQNELLVLHKSDANAIRILRLTPFHESFAVTSSLLLVPSIVGEGIGGTIYANNVKFLYSASRQQIHVYFTLFREQQTAFENFHNLGHNTNIQFPSQESVKFVNVLMTLDASSLDNLKVVKIAQLFTSTERTIDLFSNNKMKVWRINDMVLSGSNDQYLVLVGTTIFSEEGETDKNGFIYSVNMDEYQPFPTSKANAEQFSLVNIDDVQISNSEALTVSANFYGYNDTIAVGSIVRTKKDGAPFYEEPELSGYVHLYSASNLETPLGYKQMRPNHGIVRAFKVELYPSSQYEHEQNYEHLFLSWNIKEEGAVISPLSFSCTPKIVRDGWQYMLIGVFGGEFLFCFLIGAAYFAYKKLRAKFSKQSSAYESI</sequence>
<comment type="caution">
    <text evidence="2">The sequence shown here is derived from an EMBL/GenBank/DDBJ whole genome shotgun (WGS) entry which is preliminary data.</text>
</comment>
<keyword evidence="1" id="KW-1133">Transmembrane helix</keyword>
<name>A0AA88GBZ8_NAELO</name>
<protein>
    <submittedName>
        <fullName evidence="2">Uncharacterized protein</fullName>
    </submittedName>
</protein>
<dbReference type="GeneID" id="68102851"/>
<reference evidence="2 3" key="1">
    <citation type="journal article" date="2018" name="BMC Genomics">
        <title>The genome of Naegleria lovaniensis, the basis for a comparative approach to unravel pathogenicity factors of the human pathogenic amoeba N. fowleri.</title>
        <authorList>
            <person name="Liechti N."/>
            <person name="Schurch N."/>
            <person name="Bruggmann R."/>
            <person name="Wittwer M."/>
        </authorList>
    </citation>
    <scope>NUCLEOTIDE SEQUENCE [LARGE SCALE GENOMIC DNA]</scope>
    <source>
        <strain evidence="2 3">ATCC 30569</strain>
    </source>
</reference>
<evidence type="ECO:0000313" key="2">
    <source>
        <dbReference type="EMBL" id="KAG2374820.1"/>
    </source>
</evidence>
<accession>A0AA88GBZ8</accession>